<comment type="caution">
    <text evidence="3">The sequence shown here is derived from an EMBL/GenBank/DDBJ whole genome shotgun (WGS) entry which is preliminary data.</text>
</comment>
<feature type="transmembrane region" description="Helical" evidence="2">
    <location>
        <begin position="367"/>
        <end position="391"/>
    </location>
</feature>
<feature type="coiled-coil region" evidence="1">
    <location>
        <begin position="251"/>
        <end position="295"/>
    </location>
</feature>
<keyword evidence="3" id="KW-0813">Transport</keyword>
<reference evidence="4" key="1">
    <citation type="journal article" date="2019" name="Int. J. Syst. Evol. Microbiol.">
        <title>The Global Catalogue of Microorganisms (GCM) 10K type strain sequencing project: providing services to taxonomists for standard genome sequencing and annotation.</title>
        <authorList>
            <consortium name="The Broad Institute Genomics Platform"/>
            <consortium name="The Broad Institute Genome Sequencing Center for Infectious Disease"/>
            <person name="Wu L."/>
            <person name="Ma J."/>
        </authorList>
    </citation>
    <scope>NUCLEOTIDE SEQUENCE [LARGE SCALE GENOMIC DNA]</scope>
    <source>
        <strain evidence="4">CCUG 55131</strain>
    </source>
</reference>
<proteinExistence type="predicted"/>
<dbReference type="PANTHER" id="PTHR32309">
    <property type="entry name" value="TYROSINE-PROTEIN KINASE"/>
    <property type="match status" value="1"/>
</dbReference>
<evidence type="ECO:0000256" key="1">
    <source>
        <dbReference type="SAM" id="Coils"/>
    </source>
</evidence>
<sequence length="395" mass="44135">MNKPANAPAAKLTGLALKARHKIKFAVRPPASVARLKRRHILLAGSFLLIVVLPVLVSAFYLFAIANDQFASRVGFSVRREEGSSAVELLGGITQLSGDTSSDTDILYEYIQSEEMVRAVNRRVDLMKVFANPGDPMFSIGSDGRIEKMLAFWNRMVDVFYDSSTGLIEIRVLAFRPEDAQAITTAISDESSDVINRLSATAREDATRYAREELDLAIGRLKDARSALTRFRARSQIVDPQAAVQGRMGILNNLQEQLAKTMIELDMMAKDDPRRAELQQRLDVIRGRIADERSEFGRAESARPDDLATLINEYESLAIDQSFAEKTYLSALAAYDGAVAEAQRKSRYLATHIPPTLAETAEFPRRWMILGILTGLLIVTWSILAMIYYSLRDRR</sequence>
<keyword evidence="3" id="KW-0762">Sugar transport</keyword>
<dbReference type="Proteomes" id="UP001597413">
    <property type="component" value="Unassembled WGS sequence"/>
</dbReference>
<evidence type="ECO:0000256" key="2">
    <source>
        <dbReference type="SAM" id="Phobius"/>
    </source>
</evidence>
<feature type="transmembrane region" description="Helical" evidence="2">
    <location>
        <begin position="41"/>
        <end position="64"/>
    </location>
</feature>
<accession>A0ABW5A5I0</accession>
<dbReference type="PANTHER" id="PTHR32309:SF13">
    <property type="entry name" value="FERRIC ENTEROBACTIN TRANSPORT PROTEIN FEPE"/>
    <property type="match status" value="1"/>
</dbReference>
<keyword evidence="2" id="KW-1133">Transmembrane helix</keyword>
<keyword evidence="2" id="KW-0812">Transmembrane</keyword>
<protein>
    <submittedName>
        <fullName evidence="3">Sugar transporter</fullName>
    </submittedName>
</protein>
<evidence type="ECO:0000313" key="4">
    <source>
        <dbReference type="Proteomes" id="UP001597413"/>
    </source>
</evidence>
<keyword evidence="2" id="KW-0472">Membrane</keyword>
<name>A0ABW5A5I0_9RHOB</name>
<organism evidence="3 4">
    <name type="scientific">Rhodobacter lacus</name>
    <dbReference type="NCBI Taxonomy" id="1641972"/>
    <lineage>
        <taxon>Bacteria</taxon>
        <taxon>Pseudomonadati</taxon>
        <taxon>Pseudomonadota</taxon>
        <taxon>Alphaproteobacteria</taxon>
        <taxon>Rhodobacterales</taxon>
        <taxon>Rhodobacter group</taxon>
        <taxon>Rhodobacter</taxon>
    </lineage>
</organism>
<keyword evidence="1" id="KW-0175">Coiled coil</keyword>
<dbReference type="EMBL" id="JBHUIX010000003">
    <property type="protein sequence ID" value="MFD2173091.1"/>
    <property type="molecule type" value="Genomic_DNA"/>
</dbReference>
<dbReference type="RefSeq" id="WP_377387023.1">
    <property type="nucleotide sequence ID" value="NZ_JBHUIX010000003.1"/>
</dbReference>
<dbReference type="InterPro" id="IPR050445">
    <property type="entry name" value="Bact_polysacc_biosynth/exp"/>
</dbReference>
<keyword evidence="4" id="KW-1185">Reference proteome</keyword>
<evidence type="ECO:0000313" key="3">
    <source>
        <dbReference type="EMBL" id="MFD2173091.1"/>
    </source>
</evidence>
<gene>
    <name evidence="3" type="ORF">ACFSM0_03185</name>
</gene>